<keyword evidence="8 18" id="KW-0677">Repeat</keyword>
<feature type="binding site" evidence="18">
    <location>
        <position position="351"/>
    </location>
    <ligand>
        <name>UDP-N-acetyl-alpha-D-glucosamine</name>
        <dbReference type="ChEBI" id="CHEBI:57705"/>
    </ligand>
</feature>
<keyword evidence="4 18" id="KW-0963">Cytoplasm</keyword>
<dbReference type="EMBL" id="FOHZ01000007">
    <property type="protein sequence ID" value="SET33209.1"/>
    <property type="molecule type" value="Genomic_DNA"/>
</dbReference>
<dbReference type="InterPro" id="IPR025877">
    <property type="entry name" value="MobA-like_NTP_Trfase"/>
</dbReference>
<dbReference type="GO" id="GO:0009245">
    <property type="term" value="P:lipid A biosynthetic process"/>
    <property type="evidence" value="ECO:0007669"/>
    <property type="project" value="UniProtKB-UniRule"/>
</dbReference>
<feature type="binding site" evidence="18">
    <location>
        <position position="227"/>
    </location>
    <ligand>
        <name>Mg(2+)</name>
        <dbReference type="ChEBI" id="CHEBI:18420"/>
    </ligand>
</feature>
<feature type="binding site" evidence="18">
    <location>
        <position position="75"/>
    </location>
    <ligand>
        <name>UDP-N-acetyl-alpha-D-glucosamine</name>
        <dbReference type="ChEBI" id="CHEBI:57705"/>
    </ligand>
</feature>
<evidence type="ECO:0000256" key="7">
    <source>
        <dbReference type="ARBA" id="ARBA00022723"/>
    </source>
</evidence>
<comment type="catalytic activity">
    <reaction evidence="15 18">
        <text>alpha-D-glucosamine 1-phosphate + acetyl-CoA = N-acetyl-alpha-D-glucosamine 1-phosphate + CoA + H(+)</text>
        <dbReference type="Rhea" id="RHEA:13725"/>
        <dbReference type="ChEBI" id="CHEBI:15378"/>
        <dbReference type="ChEBI" id="CHEBI:57287"/>
        <dbReference type="ChEBI" id="CHEBI:57288"/>
        <dbReference type="ChEBI" id="CHEBI:57776"/>
        <dbReference type="ChEBI" id="CHEBI:58516"/>
        <dbReference type="EC" id="2.3.1.157"/>
    </reaction>
</comment>
<dbReference type="GO" id="GO:0008360">
    <property type="term" value="P:regulation of cell shape"/>
    <property type="evidence" value="ECO:0007669"/>
    <property type="project" value="UniProtKB-KW"/>
</dbReference>
<dbReference type="PANTHER" id="PTHR43584:SF3">
    <property type="entry name" value="BIFUNCTIONAL PROTEIN GLMU"/>
    <property type="match status" value="1"/>
</dbReference>
<dbReference type="GO" id="GO:0016020">
    <property type="term" value="C:membrane"/>
    <property type="evidence" value="ECO:0007669"/>
    <property type="project" value="GOC"/>
</dbReference>
<evidence type="ECO:0000256" key="2">
    <source>
        <dbReference type="ARBA" id="ARBA00007707"/>
    </source>
</evidence>
<comment type="pathway">
    <text evidence="18">Nucleotide-sugar biosynthesis; UDP-N-acetyl-alpha-D-glucosamine biosynthesis; N-acetyl-alpha-D-glucosamine 1-phosphate from alpha-D-glucosamine 6-phosphate (route II): step 2/2.</text>
</comment>
<dbReference type="InterPro" id="IPR001451">
    <property type="entry name" value="Hexapep"/>
</dbReference>
<comment type="cofactor">
    <cofactor evidence="18">
        <name>Mg(2+)</name>
        <dbReference type="ChEBI" id="CHEBI:18420"/>
    </cofactor>
    <text evidence="18">Binds 1 Mg(2+) ion per subunit.</text>
</comment>
<evidence type="ECO:0000256" key="5">
    <source>
        <dbReference type="ARBA" id="ARBA00022679"/>
    </source>
</evidence>
<dbReference type="GO" id="GO:0019134">
    <property type="term" value="F:glucosamine-1-phosphate N-acetyltransferase activity"/>
    <property type="evidence" value="ECO:0007669"/>
    <property type="project" value="UniProtKB-UniRule"/>
</dbReference>
<evidence type="ECO:0000256" key="13">
    <source>
        <dbReference type="ARBA" id="ARBA00023315"/>
    </source>
</evidence>
<reference evidence="22" key="1">
    <citation type="submission" date="2016-10" db="EMBL/GenBank/DDBJ databases">
        <authorList>
            <person name="Varghese N."/>
            <person name="Submissions S."/>
        </authorList>
    </citation>
    <scope>NUCLEOTIDE SEQUENCE [LARGE SCALE GENOMIC DNA]</scope>
    <source>
        <strain evidence="22">CGMCC 1.6489</strain>
    </source>
</reference>
<evidence type="ECO:0000259" key="20">
    <source>
        <dbReference type="Pfam" id="PF25087"/>
    </source>
</evidence>
<evidence type="ECO:0000256" key="10">
    <source>
        <dbReference type="ARBA" id="ARBA00022960"/>
    </source>
</evidence>
<keyword evidence="13 18" id="KW-0012">Acyltransferase</keyword>
<feature type="active site" description="Proton acceptor" evidence="18">
    <location>
        <position position="363"/>
    </location>
</feature>
<dbReference type="Pfam" id="PF00132">
    <property type="entry name" value="Hexapep"/>
    <property type="match status" value="1"/>
</dbReference>
<keyword evidence="12 18" id="KW-0511">Multifunctional enzyme</keyword>
<keyword evidence="7 18" id="KW-0479">Metal-binding</keyword>
<feature type="binding site" evidence="18">
    <location>
        <position position="227"/>
    </location>
    <ligand>
        <name>UDP-N-acetyl-alpha-D-glucosamine</name>
        <dbReference type="ChEBI" id="CHEBI:57705"/>
    </ligand>
</feature>
<dbReference type="InterPro" id="IPR056729">
    <property type="entry name" value="GMPPB_C"/>
</dbReference>
<dbReference type="InterPro" id="IPR005882">
    <property type="entry name" value="Bifunctional_GlmU"/>
</dbReference>
<dbReference type="SUPFAM" id="SSF51161">
    <property type="entry name" value="Trimeric LpxA-like enzymes"/>
    <property type="match status" value="1"/>
</dbReference>
<feature type="region of interest" description="Pyrophosphorylase" evidence="18">
    <location>
        <begin position="1"/>
        <end position="229"/>
    </location>
</feature>
<evidence type="ECO:0000256" key="3">
    <source>
        <dbReference type="ARBA" id="ARBA00007947"/>
    </source>
</evidence>
<feature type="binding site" evidence="18">
    <location>
        <begin position="10"/>
        <end position="13"/>
    </location>
    <ligand>
        <name>UDP-N-acetyl-alpha-D-glucosamine</name>
        <dbReference type="ChEBI" id="CHEBI:57705"/>
    </ligand>
</feature>
<feature type="region of interest" description="N-acetyltransferase" evidence="18">
    <location>
        <begin position="251"/>
        <end position="456"/>
    </location>
</feature>
<comment type="subunit">
    <text evidence="18">Homotrimer.</text>
</comment>
<keyword evidence="10 18" id="KW-0133">Cell shape</keyword>
<dbReference type="Pfam" id="PF25087">
    <property type="entry name" value="GMPPB_C"/>
    <property type="match status" value="1"/>
</dbReference>
<dbReference type="GO" id="GO:0000287">
    <property type="term" value="F:magnesium ion binding"/>
    <property type="evidence" value="ECO:0007669"/>
    <property type="project" value="UniProtKB-UniRule"/>
</dbReference>
<dbReference type="EC" id="2.7.7.23" evidence="18"/>
<dbReference type="CDD" id="cd02540">
    <property type="entry name" value="GT2_GlmU_N_bac"/>
    <property type="match status" value="1"/>
</dbReference>
<evidence type="ECO:0000256" key="16">
    <source>
        <dbReference type="ARBA" id="ARBA00048493"/>
    </source>
</evidence>
<feature type="domain" description="Mannose-1-phosphate guanyltransferase C-terminal" evidence="20">
    <location>
        <begin position="263"/>
        <end position="346"/>
    </location>
</feature>
<dbReference type="AlphaFoldDB" id="A0A1I0DL35"/>
<comment type="pathway">
    <text evidence="18">Nucleotide-sugar biosynthesis; UDP-N-acetyl-alpha-D-glucosamine biosynthesis; UDP-N-acetyl-alpha-D-glucosamine from N-acetyl-alpha-D-glucosamine 1-phosphate: step 1/1.</text>
</comment>
<dbReference type="GO" id="GO:0071555">
    <property type="term" value="P:cell wall organization"/>
    <property type="evidence" value="ECO:0007669"/>
    <property type="project" value="UniProtKB-KW"/>
</dbReference>
<feature type="binding site" evidence="18">
    <location>
        <begin position="80"/>
        <end position="81"/>
    </location>
    <ligand>
        <name>UDP-N-acetyl-alpha-D-glucosamine</name>
        <dbReference type="ChEBI" id="CHEBI:57705"/>
    </ligand>
</feature>
<evidence type="ECO:0000256" key="8">
    <source>
        <dbReference type="ARBA" id="ARBA00022737"/>
    </source>
</evidence>
<dbReference type="InterPro" id="IPR038009">
    <property type="entry name" value="GlmU_C_LbH"/>
</dbReference>
<dbReference type="STRING" id="430453.SAMN04487962_107134"/>
<feature type="binding site" evidence="18">
    <location>
        <position position="440"/>
    </location>
    <ligand>
        <name>acetyl-CoA</name>
        <dbReference type="ChEBI" id="CHEBI:57288"/>
    </ligand>
</feature>
<keyword evidence="6 18" id="KW-0548">Nucleotidyltransferase</keyword>
<dbReference type="NCBIfam" id="TIGR01173">
    <property type="entry name" value="glmU"/>
    <property type="match status" value="1"/>
</dbReference>
<dbReference type="InterPro" id="IPR029044">
    <property type="entry name" value="Nucleotide-diphossugar_trans"/>
</dbReference>
<feature type="binding site" evidence="18">
    <location>
        <position position="377"/>
    </location>
    <ligand>
        <name>UDP-N-acetyl-alpha-D-glucosamine</name>
        <dbReference type="ChEBI" id="CHEBI:57705"/>
    </ligand>
</feature>
<feature type="binding site" evidence="18">
    <location>
        <begin position="102"/>
        <end position="104"/>
    </location>
    <ligand>
        <name>UDP-N-acetyl-alpha-D-glucosamine</name>
        <dbReference type="ChEBI" id="CHEBI:57705"/>
    </ligand>
</feature>
<dbReference type="GO" id="GO:0005737">
    <property type="term" value="C:cytoplasm"/>
    <property type="evidence" value="ECO:0007669"/>
    <property type="project" value="UniProtKB-SubCell"/>
</dbReference>
<evidence type="ECO:0000256" key="1">
    <source>
        <dbReference type="ARBA" id="ARBA00004496"/>
    </source>
</evidence>
<dbReference type="Proteomes" id="UP000198762">
    <property type="component" value="Unassembled WGS sequence"/>
</dbReference>
<comment type="pathway">
    <text evidence="18">Bacterial outer membrane biogenesis; LPS lipid A biosynthesis.</text>
</comment>
<feature type="binding site" evidence="18">
    <location>
        <position position="366"/>
    </location>
    <ligand>
        <name>UDP-N-acetyl-alpha-D-glucosamine</name>
        <dbReference type="ChEBI" id="CHEBI:57705"/>
    </ligand>
</feature>
<dbReference type="Gene3D" id="2.160.10.10">
    <property type="entry name" value="Hexapeptide repeat proteins"/>
    <property type="match status" value="1"/>
</dbReference>
<feature type="binding site" evidence="18">
    <location>
        <position position="405"/>
    </location>
    <ligand>
        <name>acetyl-CoA</name>
        <dbReference type="ChEBI" id="CHEBI:57288"/>
    </ligand>
</feature>
<feature type="binding site" evidence="18">
    <location>
        <position position="380"/>
    </location>
    <ligand>
        <name>acetyl-CoA</name>
        <dbReference type="ChEBI" id="CHEBI:57288"/>
    </ligand>
</feature>
<comment type="similarity">
    <text evidence="2 18">In the C-terminal section; belongs to the transferase hexapeptide repeat family.</text>
</comment>
<evidence type="ECO:0000259" key="19">
    <source>
        <dbReference type="Pfam" id="PF12804"/>
    </source>
</evidence>
<evidence type="ECO:0000313" key="21">
    <source>
        <dbReference type="EMBL" id="SET33209.1"/>
    </source>
</evidence>
<comment type="similarity">
    <text evidence="3 18">In the N-terminal section; belongs to the N-acetylglucosamine-1-phosphate uridyltransferase family.</text>
</comment>
<feature type="domain" description="MobA-like NTP transferase" evidence="19">
    <location>
        <begin position="7"/>
        <end position="123"/>
    </location>
</feature>
<dbReference type="OrthoDB" id="9775031at2"/>
<dbReference type="PANTHER" id="PTHR43584">
    <property type="entry name" value="NUCLEOTIDYL TRANSFERASE"/>
    <property type="match status" value="1"/>
</dbReference>
<dbReference type="InterPro" id="IPR018357">
    <property type="entry name" value="Hexapep_transf_CS"/>
</dbReference>
<evidence type="ECO:0000256" key="18">
    <source>
        <dbReference type="HAMAP-Rule" id="MF_01631"/>
    </source>
</evidence>
<gene>
    <name evidence="18" type="primary">glmU</name>
    <name evidence="21" type="ORF">SAMN04487962_107134</name>
</gene>
<feature type="region of interest" description="Linker" evidence="18">
    <location>
        <begin position="230"/>
        <end position="250"/>
    </location>
</feature>
<name>A0A1I0DL35_9GAMM</name>
<comment type="catalytic activity">
    <reaction evidence="16 18">
        <text>N-acetyl-alpha-D-glucosamine 1-phosphate + UTP + H(+) = UDP-N-acetyl-alpha-D-glucosamine + diphosphate</text>
        <dbReference type="Rhea" id="RHEA:13509"/>
        <dbReference type="ChEBI" id="CHEBI:15378"/>
        <dbReference type="ChEBI" id="CHEBI:33019"/>
        <dbReference type="ChEBI" id="CHEBI:46398"/>
        <dbReference type="ChEBI" id="CHEBI:57705"/>
        <dbReference type="ChEBI" id="CHEBI:57776"/>
        <dbReference type="EC" id="2.7.7.23"/>
    </reaction>
</comment>
<evidence type="ECO:0000256" key="17">
    <source>
        <dbReference type="ARBA" id="ARBA00049628"/>
    </source>
</evidence>
<keyword evidence="22" id="KW-1185">Reference proteome</keyword>
<dbReference type="GO" id="GO:0009252">
    <property type="term" value="P:peptidoglycan biosynthetic process"/>
    <property type="evidence" value="ECO:0007669"/>
    <property type="project" value="UniProtKB-UniRule"/>
</dbReference>
<dbReference type="HAMAP" id="MF_01631">
    <property type="entry name" value="GlmU"/>
    <property type="match status" value="1"/>
</dbReference>
<dbReference type="InterPro" id="IPR011004">
    <property type="entry name" value="Trimer_LpxA-like_sf"/>
</dbReference>
<keyword evidence="11 18" id="KW-0573">Peptidoglycan synthesis</keyword>
<evidence type="ECO:0000256" key="15">
    <source>
        <dbReference type="ARBA" id="ARBA00048247"/>
    </source>
</evidence>
<comment type="subcellular location">
    <subcellularLocation>
        <location evidence="1 18">Cytoplasm</location>
    </subcellularLocation>
</comment>
<dbReference type="RefSeq" id="WP_091850855.1">
    <property type="nucleotide sequence ID" value="NZ_FOHZ01000007.1"/>
</dbReference>
<sequence>MTAPLHVIILAAGQGSRMKSSLPKVLHKVAGRSMLHHVMDTARTLGAEGIHGVIGHGADQVKAVTPATDVTWALQEQQLGTGHAVAQALPAVPDGAVVLVLYGDVPLINPETLVALVSRVNQQSLGLLTVDLANPDGYGRILRNEQGKVIAIVEQKDATESQKAICEVNTGILAVTSDHLKRWLPQLSNSNAQGEYYLTDIIAMAAGEGMTIEVAQPSHEQEVQGVNNRLQLSVLERWYQRCEAERLMTEGATLADPDRIDVRGNLTVGQDVLIDVNVVFEGEVTLGNNVSIGPNCLIRDARLADNVTVHANSVIEGADVAEQCQIGPFARLRPGTRLARTAKVGNFVETKKAEVGEGSKINHLSYVGDATLGRNVNVGAGTITCNYDGVNKFQTVLGDNVFVGSNTALVAPVSVAADAVIGAGSTITTDVAEKDLAVARGRQRNIKGWKRPEKKA</sequence>
<organism evidence="21 22">
    <name type="scientific">Marinobacter segnicrescens</name>
    <dbReference type="NCBI Taxonomy" id="430453"/>
    <lineage>
        <taxon>Bacteria</taxon>
        <taxon>Pseudomonadati</taxon>
        <taxon>Pseudomonadota</taxon>
        <taxon>Gammaproteobacteria</taxon>
        <taxon>Pseudomonadales</taxon>
        <taxon>Marinobacteraceae</taxon>
        <taxon>Marinobacter</taxon>
    </lineage>
</organism>
<evidence type="ECO:0000256" key="12">
    <source>
        <dbReference type="ARBA" id="ARBA00023268"/>
    </source>
</evidence>
<evidence type="ECO:0000256" key="9">
    <source>
        <dbReference type="ARBA" id="ARBA00022842"/>
    </source>
</evidence>
<dbReference type="PROSITE" id="PS00101">
    <property type="entry name" value="HEXAPEP_TRANSFERASES"/>
    <property type="match status" value="1"/>
</dbReference>
<dbReference type="GO" id="GO:0003977">
    <property type="term" value="F:UDP-N-acetylglucosamine diphosphorylase activity"/>
    <property type="evidence" value="ECO:0007669"/>
    <property type="project" value="UniProtKB-UniRule"/>
</dbReference>
<dbReference type="InterPro" id="IPR050065">
    <property type="entry name" value="GlmU-like"/>
</dbReference>
<dbReference type="UniPathway" id="UPA00973"/>
<keyword evidence="14 18" id="KW-0961">Cell wall biogenesis/degradation</keyword>
<keyword evidence="9 18" id="KW-0460">Magnesium</keyword>
<comment type="function">
    <text evidence="17 18">Catalyzes the last two sequential reactions in the de novo biosynthetic pathway for UDP-N-acetylglucosamine (UDP-GlcNAc). The C-terminal domain catalyzes the transfer of acetyl group from acetyl coenzyme A to glucosamine-1-phosphate (GlcN-1-P) to produce N-acetylglucosamine-1-phosphate (GlcNAc-1-P), which is converted into UDP-GlcNAc by the transfer of uridine 5-monophosphate (from uridine 5-triphosphate), a reaction catalyzed by the N-terminal domain.</text>
</comment>
<evidence type="ECO:0000256" key="6">
    <source>
        <dbReference type="ARBA" id="ARBA00022695"/>
    </source>
</evidence>
<evidence type="ECO:0000313" key="22">
    <source>
        <dbReference type="Proteomes" id="UP000198762"/>
    </source>
</evidence>
<dbReference type="Pfam" id="PF12804">
    <property type="entry name" value="NTP_transf_3"/>
    <property type="match status" value="1"/>
</dbReference>
<dbReference type="GO" id="GO:0000902">
    <property type="term" value="P:cell morphogenesis"/>
    <property type="evidence" value="ECO:0007669"/>
    <property type="project" value="UniProtKB-UniRule"/>
</dbReference>
<feature type="binding site" evidence="18">
    <location>
        <position position="154"/>
    </location>
    <ligand>
        <name>UDP-N-acetyl-alpha-D-glucosamine</name>
        <dbReference type="ChEBI" id="CHEBI:57705"/>
    </ligand>
</feature>
<dbReference type="Gene3D" id="3.90.550.10">
    <property type="entry name" value="Spore Coat Polysaccharide Biosynthesis Protein SpsA, Chain A"/>
    <property type="match status" value="1"/>
</dbReference>
<feature type="binding site" evidence="18">
    <location>
        <position position="104"/>
    </location>
    <ligand>
        <name>Mg(2+)</name>
        <dbReference type="ChEBI" id="CHEBI:18420"/>
    </ligand>
</feature>
<dbReference type="SUPFAM" id="SSF53448">
    <property type="entry name" value="Nucleotide-diphospho-sugar transferases"/>
    <property type="match status" value="1"/>
</dbReference>
<proteinExistence type="inferred from homology"/>
<evidence type="ECO:0000256" key="14">
    <source>
        <dbReference type="ARBA" id="ARBA00023316"/>
    </source>
</evidence>
<evidence type="ECO:0000256" key="4">
    <source>
        <dbReference type="ARBA" id="ARBA00022490"/>
    </source>
</evidence>
<accession>A0A1I0DL35</accession>
<feature type="binding site" evidence="18">
    <location>
        <position position="333"/>
    </location>
    <ligand>
        <name>UDP-N-acetyl-alpha-D-glucosamine</name>
        <dbReference type="ChEBI" id="CHEBI:57705"/>
    </ligand>
</feature>
<protein>
    <recommendedName>
        <fullName evidence="18">Bifunctional protein GlmU</fullName>
    </recommendedName>
    <domain>
        <recommendedName>
            <fullName evidence="18">UDP-N-acetylglucosamine pyrophosphorylase</fullName>
            <ecNumber evidence="18">2.7.7.23</ecNumber>
        </recommendedName>
        <alternativeName>
            <fullName evidence="18">N-acetylglucosamine-1-phosphate uridyltransferase</fullName>
        </alternativeName>
    </domain>
    <domain>
        <recommendedName>
            <fullName evidence="18">Glucosamine-1-phosphate N-acetyltransferase</fullName>
            <ecNumber evidence="18">2.3.1.157</ecNumber>
        </recommendedName>
    </domain>
</protein>
<feature type="binding site" evidence="18">
    <location>
        <position position="423"/>
    </location>
    <ligand>
        <name>acetyl-CoA</name>
        <dbReference type="ChEBI" id="CHEBI:57288"/>
    </ligand>
</feature>
<evidence type="ECO:0000256" key="11">
    <source>
        <dbReference type="ARBA" id="ARBA00022984"/>
    </source>
</evidence>
<keyword evidence="5 18" id="KW-0808">Transferase</keyword>
<feature type="binding site" evidence="18">
    <location>
        <position position="24"/>
    </location>
    <ligand>
        <name>UDP-N-acetyl-alpha-D-glucosamine</name>
        <dbReference type="ChEBI" id="CHEBI:57705"/>
    </ligand>
</feature>
<feature type="binding site" evidence="18">
    <location>
        <begin position="386"/>
        <end position="387"/>
    </location>
    <ligand>
        <name>acetyl-CoA</name>
        <dbReference type="ChEBI" id="CHEBI:57288"/>
    </ligand>
</feature>
<dbReference type="CDD" id="cd03353">
    <property type="entry name" value="LbH_GlmU_C"/>
    <property type="match status" value="1"/>
</dbReference>
<dbReference type="EC" id="2.3.1.157" evidence="18"/>
<dbReference type="UniPathway" id="UPA00113">
    <property type="reaction ID" value="UER00532"/>
</dbReference>
<dbReference type="GO" id="GO:0006048">
    <property type="term" value="P:UDP-N-acetylglucosamine biosynthetic process"/>
    <property type="evidence" value="ECO:0007669"/>
    <property type="project" value="UniProtKB-UniPathway"/>
</dbReference>
<feature type="binding site" evidence="18">
    <location>
        <position position="139"/>
    </location>
    <ligand>
        <name>UDP-N-acetyl-alpha-D-glucosamine</name>
        <dbReference type="ChEBI" id="CHEBI:57705"/>
    </ligand>
</feature>
<feature type="binding site" evidence="18">
    <location>
        <position position="169"/>
    </location>
    <ligand>
        <name>UDP-N-acetyl-alpha-D-glucosamine</name>
        <dbReference type="ChEBI" id="CHEBI:57705"/>
    </ligand>
</feature>